<dbReference type="RefSeq" id="WP_023061469.1">
    <property type="nucleotide sequence ID" value="NZ_JBIYRX010000010.1"/>
</dbReference>
<evidence type="ECO:0008006" key="6">
    <source>
        <dbReference type="Google" id="ProtNLM"/>
    </source>
</evidence>
<evidence type="ECO:0000256" key="1">
    <source>
        <dbReference type="SAM" id="Phobius"/>
    </source>
</evidence>
<proteinExistence type="predicted"/>
<accession>A0A1Y4TSY7</accession>
<dbReference type="EMBL" id="NFLS01000004">
    <property type="protein sequence ID" value="OUQ57354.1"/>
    <property type="molecule type" value="Genomic_DNA"/>
</dbReference>
<evidence type="ECO:0000313" key="3">
    <source>
        <dbReference type="EMBL" id="OUQ77419.1"/>
    </source>
</evidence>
<dbReference type="Proteomes" id="UP000195859">
    <property type="component" value="Unassembled WGS sequence"/>
</dbReference>
<dbReference type="EMBL" id="NFLZ01000004">
    <property type="protein sequence ID" value="OUQ77419.1"/>
    <property type="molecule type" value="Genomic_DNA"/>
</dbReference>
<keyword evidence="5" id="KW-1185">Reference proteome</keyword>
<dbReference type="AlphaFoldDB" id="A0A1Y4TSY7"/>
<protein>
    <recommendedName>
        <fullName evidence="6">Holin-like toxin</fullName>
    </recommendedName>
</protein>
<organism evidence="3 4">
    <name type="scientific">Lactobacillus gallinarum</name>
    <dbReference type="NCBI Taxonomy" id="52242"/>
    <lineage>
        <taxon>Bacteria</taxon>
        <taxon>Bacillati</taxon>
        <taxon>Bacillota</taxon>
        <taxon>Bacilli</taxon>
        <taxon>Lactobacillales</taxon>
        <taxon>Lactobacillaceae</taxon>
        <taxon>Lactobacillus</taxon>
    </lineage>
</organism>
<dbReference type="Proteomes" id="UP000196293">
    <property type="component" value="Unassembled WGS sequence"/>
</dbReference>
<name>A0A1Y4TSY7_9LACO</name>
<dbReference type="GeneID" id="99758065"/>
<keyword evidence="1" id="KW-0812">Transmembrane</keyword>
<dbReference type="Pfam" id="PF16935">
    <property type="entry name" value="Hol_Tox"/>
    <property type="match status" value="1"/>
</dbReference>
<keyword evidence="1" id="KW-1133">Transmembrane helix</keyword>
<evidence type="ECO:0000313" key="5">
    <source>
        <dbReference type="Proteomes" id="UP000196293"/>
    </source>
</evidence>
<reference evidence="4 5" key="1">
    <citation type="submission" date="2017-04" db="EMBL/GenBank/DDBJ databases">
        <title>Function of individual gut microbiota members based on whole genome sequencing of pure cultures obtained from chicken caecum.</title>
        <authorList>
            <person name="Medvecky M."/>
            <person name="Cejkova D."/>
            <person name="Polansky O."/>
            <person name="Karasova D."/>
            <person name="Kubasova T."/>
            <person name="Cizek A."/>
            <person name="Rychlik I."/>
        </authorList>
    </citation>
    <scope>NUCLEOTIDE SEQUENCE [LARGE SCALE GENOMIC DNA]</scope>
    <source>
        <strain evidence="4">An101</strain>
        <strain evidence="5">An115</strain>
    </source>
</reference>
<feature type="transmembrane region" description="Helical" evidence="1">
    <location>
        <begin position="6"/>
        <end position="24"/>
    </location>
</feature>
<reference evidence="3" key="2">
    <citation type="journal article" date="2018" name="BMC Genomics">
        <title>Whole genome sequencing and function prediction of 133 gut anaerobes isolated from chicken caecum in pure cultures.</title>
        <authorList>
            <person name="Medvecky M."/>
            <person name="Cejkova D."/>
            <person name="Polansky O."/>
            <person name="Karasova D."/>
            <person name="Kubasova T."/>
            <person name="Cizek A."/>
            <person name="Rychlik I."/>
        </authorList>
    </citation>
    <scope>NUCLEOTIDE SEQUENCE</scope>
    <source>
        <strain evidence="3">An101</strain>
        <strain evidence="2">An115</strain>
    </source>
</reference>
<dbReference type="InterPro" id="IPR031616">
    <property type="entry name" value="BsrE-like"/>
</dbReference>
<evidence type="ECO:0000313" key="2">
    <source>
        <dbReference type="EMBL" id="OUQ57354.1"/>
    </source>
</evidence>
<comment type="caution">
    <text evidence="3">The sequence shown here is derived from an EMBL/GenBank/DDBJ whole genome shotgun (WGS) entry which is preliminary data.</text>
</comment>
<sequence length="30" mass="3518">MSVYDCISLMLLFGMFVLALLTYIDHHDKK</sequence>
<gene>
    <name evidence="3" type="ORF">B5E44_02755</name>
    <name evidence="2" type="ORF">B5E59_03070</name>
</gene>
<keyword evidence="1" id="KW-0472">Membrane</keyword>
<evidence type="ECO:0000313" key="4">
    <source>
        <dbReference type="Proteomes" id="UP000195859"/>
    </source>
</evidence>